<comment type="caution">
    <text evidence="9">The sequence shown here is derived from an EMBL/GenBank/DDBJ whole genome shotgun (WGS) entry which is preliminary data.</text>
</comment>
<feature type="domain" description="Phospholipase/carboxylesterase/thioesterase" evidence="8">
    <location>
        <begin position="155"/>
        <end position="229"/>
    </location>
</feature>
<dbReference type="InterPro" id="IPR043595">
    <property type="entry name" value="FaeB/C/D"/>
</dbReference>
<evidence type="ECO:0000313" key="10">
    <source>
        <dbReference type="Proteomes" id="UP001202134"/>
    </source>
</evidence>
<evidence type="ECO:0000256" key="1">
    <source>
        <dbReference type="ARBA" id="ARBA00004613"/>
    </source>
</evidence>
<keyword evidence="6" id="KW-0119">Carbohydrate metabolism</keyword>
<evidence type="ECO:0000256" key="3">
    <source>
        <dbReference type="ARBA" id="ARBA00022651"/>
    </source>
</evidence>
<dbReference type="RefSeq" id="WP_248955445.1">
    <property type="nucleotide sequence ID" value="NZ_JAKIKU010000004.1"/>
</dbReference>
<keyword evidence="10" id="KW-1185">Reference proteome</keyword>
<proteinExistence type="predicted"/>
<dbReference type="EMBL" id="JAKIKU010000004">
    <property type="protein sequence ID" value="MCL1045353.1"/>
    <property type="molecule type" value="Genomic_DNA"/>
</dbReference>
<evidence type="ECO:0000256" key="5">
    <source>
        <dbReference type="ARBA" id="ARBA00022801"/>
    </source>
</evidence>
<dbReference type="InterPro" id="IPR003140">
    <property type="entry name" value="PLipase/COase/thioEstase"/>
</dbReference>
<evidence type="ECO:0000259" key="8">
    <source>
        <dbReference type="Pfam" id="PF02230"/>
    </source>
</evidence>
<keyword evidence="5" id="KW-0378">Hydrolase</keyword>
<dbReference type="SUPFAM" id="SSF53474">
    <property type="entry name" value="alpha/beta-Hydrolases"/>
    <property type="match status" value="1"/>
</dbReference>
<protein>
    <recommendedName>
        <fullName evidence="8">Phospholipase/carboxylesterase/thioesterase domain-containing protein</fullName>
    </recommendedName>
</protein>
<gene>
    <name evidence="9" type="ORF">L2737_08445</name>
</gene>
<evidence type="ECO:0000256" key="4">
    <source>
        <dbReference type="ARBA" id="ARBA00022729"/>
    </source>
</evidence>
<evidence type="ECO:0000256" key="2">
    <source>
        <dbReference type="ARBA" id="ARBA00022525"/>
    </source>
</evidence>
<dbReference type="PANTHER" id="PTHR38050:SF2">
    <property type="entry name" value="FERULOYL ESTERASE C-RELATED"/>
    <property type="match status" value="1"/>
</dbReference>
<dbReference type="PANTHER" id="PTHR38050">
    <property type="match status" value="1"/>
</dbReference>
<accession>A0ABT0KNM8</accession>
<keyword evidence="3" id="KW-0858">Xylan degradation</keyword>
<comment type="subcellular location">
    <subcellularLocation>
        <location evidence="1">Secreted</location>
    </subcellularLocation>
</comment>
<sequence>MKKSTKQVRINFQLINKPSRQYKNLAACTVLTGLLMGCSGSNSNESVDAPKVTDETPKCASKAPLEGSSCLRLDERDVIIYTPDEEIKGIALFLHGAPGTPQKVSGIFDAKTITEEQQLLSASPQGSNEFWGWDSLNTERGGAVDTDFIVNLITRLKAENNITSDKVYVFGYSAGGFMGYKLACEIPEQISAVVSLAGQFRGDFEQCTTSTPVTIHHLHSPRDTDVPMNGRVEGEIQSVDGTLAHWRQINGCDETTEITAHPAVSALSNGTETKLWQGCIKPVRFSELNNVPHEAVYDAAALKQIYTPIFN</sequence>
<evidence type="ECO:0000256" key="7">
    <source>
        <dbReference type="ARBA" id="ARBA00023326"/>
    </source>
</evidence>
<keyword evidence="7" id="KW-0624">Polysaccharide degradation</keyword>
<dbReference type="Pfam" id="PF02230">
    <property type="entry name" value="Abhydrolase_2"/>
    <property type="match status" value="1"/>
</dbReference>
<organism evidence="9 10">
    <name type="scientific">Shewanella electrodiphila</name>
    <dbReference type="NCBI Taxonomy" id="934143"/>
    <lineage>
        <taxon>Bacteria</taxon>
        <taxon>Pseudomonadati</taxon>
        <taxon>Pseudomonadota</taxon>
        <taxon>Gammaproteobacteria</taxon>
        <taxon>Alteromonadales</taxon>
        <taxon>Shewanellaceae</taxon>
        <taxon>Shewanella</taxon>
    </lineage>
</organism>
<evidence type="ECO:0000256" key="6">
    <source>
        <dbReference type="ARBA" id="ARBA00023277"/>
    </source>
</evidence>
<dbReference type="InterPro" id="IPR029058">
    <property type="entry name" value="AB_hydrolase_fold"/>
</dbReference>
<keyword evidence="2" id="KW-0964">Secreted</keyword>
<name>A0ABT0KNM8_9GAMM</name>
<dbReference type="Gene3D" id="3.40.50.1820">
    <property type="entry name" value="alpha/beta hydrolase"/>
    <property type="match status" value="1"/>
</dbReference>
<dbReference type="Proteomes" id="UP001202134">
    <property type="component" value="Unassembled WGS sequence"/>
</dbReference>
<evidence type="ECO:0000313" key="9">
    <source>
        <dbReference type="EMBL" id="MCL1045353.1"/>
    </source>
</evidence>
<reference evidence="9 10" key="1">
    <citation type="submission" date="2022-01" db="EMBL/GenBank/DDBJ databases">
        <title>Whole genome-based taxonomy of the Shewanellaceae.</title>
        <authorList>
            <person name="Martin-Rodriguez A.J."/>
        </authorList>
    </citation>
    <scope>NUCLEOTIDE SEQUENCE [LARGE SCALE GENOMIC DNA]</scope>
    <source>
        <strain evidence="9 10">DSM 24955</strain>
    </source>
</reference>
<keyword evidence="4" id="KW-0732">Signal</keyword>